<dbReference type="EMBL" id="QRQK01000054">
    <property type="protein sequence ID" value="RHM91561.1"/>
    <property type="molecule type" value="Genomic_DNA"/>
</dbReference>
<keyword evidence="3" id="KW-0238">DNA-binding</keyword>
<dbReference type="RefSeq" id="WP_118028240.1">
    <property type="nucleotide sequence ID" value="NZ_CBCTCL010000038.1"/>
</dbReference>
<evidence type="ECO:0000256" key="5">
    <source>
        <dbReference type="SAM" id="Phobius"/>
    </source>
</evidence>
<dbReference type="PANTHER" id="PTHR43547:SF2">
    <property type="entry name" value="HYBRID SIGNAL TRANSDUCTION HISTIDINE KINASE C"/>
    <property type="match status" value="1"/>
</dbReference>
<evidence type="ECO:0000313" key="9">
    <source>
        <dbReference type="Proteomes" id="UP000284361"/>
    </source>
</evidence>
<dbReference type="SUPFAM" id="SSF63829">
    <property type="entry name" value="Calcium-dependent phosphotriesterase"/>
    <property type="match status" value="1"/>
</dbReference>
<evidence type="ECO:0000256" key="1">
    <source>
        <dbReference type="ARBA" id="ARBA00022553"/>
    </source>
</evidence>
<dbReference type="InterPro" id="IPR011123">
    <property type="entry name" value="Y_Y_Y"/>
</dbReference>
<dbReference type="SUPFAM" id="SSF46689">
    <property type="entry name" value="Homeodomain-like"/>
    <property type="match status" value="2"/>
</dbReference>
<dbReference type="Pfam" id="PF07494">
    <property type="entry name" value="Reg_prop"/>
    <property type="match status" value="2"/>
</dbReference>
<accession>A0A414FP90</accession>
<dbReference type="EMBL" id="QSJG01000027">
    <property type="protein sequence ID" value="RHD51689.1"/>
    <property type="molecule type" value="Genomic_DNA"/>
</dbReference>
<evidence type="ECO:0000256" key="3">
    <source>
        <dbReference type="ARBA" id="ARBA00023125"/>
    </source>
</evidence>
<dbReference type="Proteomes" id="UP000285109">
    <property type="component" value="Unassembled WGS sequence"/>
</dbReference>
<dbReference type="Gene3D" id="2.60.40.10">
    <property type="entry name" value="Immunoglobulins"/>
    <property type="match status" value="1"/>
</dbReference>
<comment type="caution">
    <text evidence="7">The sequence shown here is derived from an EMBL/GenBank/DDBJ whole genome shotgun (WGS) entry which is preliminary data.</text>
</comment>
<dbReference type="Gene3D" id="1.10.10.60">
    <property type="entry name" value="Homeodomain-like"/>
    <property type="match status" value="2"/>
</dbReference>
<dbReference type="Pfam" id="PF12833">
    <property type="entry name" value="HTH_18"/>
    <property type="match status" value="1"/>
</dbReference>
<dbReference type="PROSITE" id="PS01124">
    <property type="entry name" value="HTH_ARAC_FAMILY_2"/>
    <property type="match status" value="1"/>
</dbReference>
<reference evidence="9 10" key="1">
    <citation type="submission" date="2018-08" db="EMBL/GenBank/DDBJ databases">
        <title>A genome reference for cultivated species of the human gut microbiota.</title>
        <authorList>
            <person name="Zou Y."/>
            <person name="Xue W."/>
            <person name="Luo G."/>
        </authorList>
    </citation>
    <scope>NUCLEOTIDE SEQUENCE [LARGE SCALE GENOMIC DNA]</scope>
    <source>
        <strain evidence="8 10">AF31-28B-AC</strain>
        <strain evidence="7 9">AM31-10</strain>
    </source>
</reference>
<dbReference type="InterPro" id="IPR009057">
    <property type="entry name" value="Homeodomain-like_sf"/>
</dbReference>
<dbReference type="InterPro" id="IPR015943">
    <property type="entry name" value="WD40/YVTN_repeat-like_dom_sf"/>
</dbReference>
<dbReference type="GO" id="GO:0000155">
    <property type="term" value="F:phosphorelay sensor kinase activity"/>
    <property type="evidence" value="ECO:0007669"/>
    <property type="project" value="TreeGrafter"/>
</dbReference>
<evidence type="ECO:0000313" key="7">
    <source>
        <dbReference type="EMBL" id="RHD51689.1"/>
    </source>
</evidence>
<dbReference type="InterPro" id="IPR018062">
    <property type="entry name" value="HTH_AraC-typ_CS"/>
</dbReference>
<keyword evidence="1" id="KW-0597">Phosphoprotein</keyword>
<dbReference type="GO" id="GO:0043565">
    <property type="term" value="F:sequence-specific DNA binding"/>
    <property type="evidence" value="ECO:0007669"/>
    <property type="project" value="InterPro"/>
</dbReference>
<protein>
    <submittedName>
        <fullName evidence="7">Helix-turn-helix domain-containing protein</fullName>
    </submittedName>
</protein>
<dbReference type="PROSITE" id="PS00041">
    <property type="entry name" value="HTH_ARAC_FAMILY_1"/>
    <property type="match status" value="1"/>
</dbReference>
<dbReference type="Gene3D" id="2.130.10.10">
    <property type="entry name" value="YVTN repeat-like/Quinoprotein amine dehydrogenase"/>
    <property type="match status" value="2"/>
</dbReference>
<keyword evidence="4" id="KW-0804">Transcription</keyword>
<keyword evidence="5" id="KW-0812">Transmembrane</keyword>
<evidence type="ECO:0000313" key="10">
    <source>
        <dbReference type="Proteomes" id="UP000285109"/>
    </source>
</evidence>
<feature type="transmembrane region" description="Helical" evidence="5">
    <location>
        <begin position="789"/>
        <end position="813"/>
    </location>
</feature>
<organism evidence="7 9">
    <name type="scientific">Phocaeicola plebeius</name>
    <dbReference type="NCBI Taxonomy" id="310297"/>
    <lineage>
        <taxon>Bacteria</taxon>
        <taxon>Pseudomonadati</taxon>
        <taxon>Bacteroidota</taxon>
        <taxon>Bacteroidia</taxon>
        <taxon>Bacteroidales</taxon>
        <taxon>Bacteroidaceae</taxon>
        <taxon>Phocaeicola</taxon>
    </lineage>
</organism>
<dbReference type="GO" id="GO:0003700">
    <property type="term" value="F:DNA-binding transcription factor activity"/>
    <property type="evidence" value="ECO:0007669"/>
    <property type="project" value="InterPro"/>
</dbReference>
<evidence type="ECO:0000313" key="8">
    <source>
        <dbReference type="EMBL" id="RHM91561.1"/>
    </source>
</evidence>
<keyword evidence="5" id="KW-0472">Membrane</keyword>
<dbReference type="PANTHER" id="PTHR43547">
    <property type="entry name" value="TWO-COMPONENT HISTIDINE KINASE"/>
    <property type="match status" value="1"/>
</dbReference>
<keyword evidence="5" id="KW-1133">Transmembrane helix</keyword>
<proteinExistence type="predicted"/>
<dbReference type="InterPro" id="IPR013783">
    <property type="entry name" value="Ig-like_fold"/>
</dbReference>
<sequence>MTRSIGNMKIYFTAIFWIVCCQIARASASSYSSFVINHLQGLSNSAVLSILQDNQGLMWFGTYDGLNCYDGRTIEVFRTDFSKGRTLDNNIISRIQVAGNDKLWVQSFLGINLFSTDSLSVIDNYIFPNEETIVYSNRKGDSWVLGKRNLYYYNTYHQCFIKADSVKMHLDNLAQCAFVDDKGGLHVVPANDTQMYHFSLNTFSSDSLQVHMQVASSPLHSKHIKNTFIQGGVIGFIDEAYDLYLYDVSKKSKMYIRNVRELYTKYGNFIDVFPFYDDILVTLHTGGVLRLMASQQYAEDLMRVDLRIFSAYTDNQQGILWLGTDGNGVVKFTKKNALVTNLLLNHLSPAISGQVRGIMTDRYGTLWIGTKGDGLICIPDYQKDFDGKSLFIYSPKGKLPLANYMRGPNFYPVFLLKKKNNSDDFWVGMSDSLLYYYSYQEDRLIQVQGSIHRSTEIHGIYEENDSTLWLATMGSGLLRVTLDVSSRIPRIRKFRCFRCFSEQKEIVEYSSLWVQGDSLLWLGSRGQGLVRFDIKNHEYQVYSLREKLGKAVDDILCLCEYGKNHFFAGTTAGLVSVNIDGRNIIPSYIGREQGLVNEMIHGLVKDEAGILWMGTNKGMIKYDPVSEGSYTYYYSKGIEIGEFSDDSYYRSPYNGDIFLGGVNGLLYMDAHQSSIPEYYPELILRRLMIDREEVNINKYYSSDKKAICLSEEKNTFSLQFVALDYLNSDIEYSYILEGYDEKWSLFSKENEAVFRHVPPGEYIFRVRYKKDVLDTVCKEYSVIIKIVPLWYHTVWAYVGIFLLLLACLVGYVYKLYRKGFFSHVARAWAVSRKGLEIENERELSMKQAALGDWADYFSHCHLPEQITFVQRILEVINENLDKEELGPTFLAEKMHVSPRQFYRKFKDLSGITPSDFIKKYRIVKAAHLLAETDLSIQEVIESVGISSRPYFYKEFAEKYGTTPKNYRMQHRKDENVNNME</sequence>
<gene>
    <name evidence="7" type="ORF">DW789_11965</name>
    <name evidence="8" type="ORF">DWZ34_16915</name>
</gene>
<name>A0A414FP90_9BACT</name>
<keyword evidence="2" id="KW-0805">Transcription regulation</keyword>
<dbReference type="InterPro" id="IPR018060">
    <property type="entry name" value="HTH_AraC"/>
</dbReference>
<feature type="domain" description="HTH araC/xylS-type" evidence="6">
    <location>
        <begin position="870"/>
        <end position="969"/>
    </location>
</feature>
<dbReference type="Proteomes" id="UP000284361">
    <property type="component" value="Unassembled WGS sequence"/>
</dbReference>
<evidence type="ECO:0000259" key="6">
    <source>
        <dbReference type="PROSITE" id="PS01124"/>
    </source>
</evidence>
<dbReference type="SMART" id="SM00342">
    <property type="entry name" value="HTH_ARAC"/>
    <property type="match status" value="1"/>
</dbReference>
<dbReference type="Pfam" id="PF07495">
    <property type="entry name" value="Y_Y_Y"/>
    <property type="match status" value="1"/>
</dbReference>
<evidence type="ECO:0000256" key="2">
    <source>
        <dbReference type="ARBA" id="ARBA00023015"/>
    </source>
</evidence>
<dbReference type="AlphaFoldDB" id="A0A414FP90"/>
<evidence type="ECO:0000256" key="4">
    <source>
        <dbReference type="ARBA" id="ARBA00023163"/>
    </source>
</evidence>
<dbReference type="InterPro" id="IPR011110">
    <property type="entry name" value="Reg_prop"/>
</dbReference>